<name>A0A318J7I5_9BURK</name>
<reference evidence="1 2" key="1">
    <citation type="submission" date="2018-05" db="EMBL/GenBank/DDBJ databases">
        <title>Genomic Encyclopedia of Type Strains, Phase IV (KMG-IV): sequencing the most valuable type-strain genomes for metagenomic binning, comparative biology and taxonomic classification.</title>
        <authorList>
            <person name="Goeker M."/>
        </authorList>
    </citation>
    <scope>NUCLEOTIDE SEQUENCE [LARGE SCALE GENOMIC DNA]</scope>
    <source>
        <strain evidence="1 2">DSM 19792</strain>
    </source>
</reference>
<dbReference type="Proteomes" id="UP000247792">
    <property type="component" value="Unassembled WGS sequence"/>
</dbReference>
<comment type="caution">
    <text evidence="1">The sequence shown here is derived from an EMBL/GenBank/DDBJ whole genome shotgun (WGS) entry which is preliminary data.</text>
</comment>
<dbReference type="EMBL" id="QJKB01000004">
    <property type="protein sequence ID" value="PXX43093.1"/>
    <property type="molecule type" value="Genomic_DNA"/>
</dbReference>
<organism evidence="1 2">
    <name type="scientific">Undibacterium pigrum</name>
    <dbReference type="NCBI Taxonomy" id="401470"/>
    <lineage>
        <taxon>Bacteria</taxon>
        <taxon>Pseudomonadati</taxon>
        <taxon>Pseudomonadota</taxon>
        <taxon>Betaproteobacteria</taxon>
        <taxon>Burkholderiales</taxon>
        <taxon>Oxalobacteraceae</taxon>
        <taxon>Undibacterium</taxon>
    </lineage>
</organism>
<dbReference type="PANTHER" id="PTHR37950:SF1">
    <property type="entry name" value="4-HYDROXYPHENYLACETATE CATABOLISM PROTEIN"/>
    <property type="match status" value="1"/>
</dbReference>
<protein>
    <submittedName>
        <fullName evidence="1">5-carboxymethyl-2-hydroxymuconate isomerase</fullName>
    </submittedName>
</protein>
<dbReference type="GO" id="GO:0008704">
    <property type="term" value="F:5-carboxymethyl-2-hydroxymuconate delta-isomerase activity"/>
    <property type="evidence" value="ECO:0007669"/>
    <property type="project" value="InterPro"/>
</dbReference>
<dbReference type="OrthoDB" id="9814215at2"/>
<sequence>MPHFTLEYSSNLPIQARDLLLKINASLVESQHFQEIDIKSRAIRLEDVVIGTTPDERAFLHAKLAILTGRSAEVRRQLSERVLVVIQTAQTWPQGLDVQLCVEVLEIDKETYAKAHLAN</sequence>
<dbReference type="InterPro" id="IPR014347">
    <property type="entry name" value="Tautomerase/MIF_sf"/>
</dbReference>
<dbReference type="InterPro" id="IPR004220">
    <property type="entry name" value="5-COMe_2-OHmuconate_Isoase"/>
</dbReference>
<gene>
    <name evidence="1" type="ORF">DFR42_10494</name>
</gene>
<dbReference type="SUPFAM" id="SSF55331">
    <property type="entry name" value="Tautomerase/MIF"/>
    <property type="match status" value="1"/>
</dbReference>
<keyword evidence="1" id="KW-0413">Isomerase</keyword>
<dbReference type="PANTHER" id="PTHR37950">
    <property type="entry name" value="4-HYDROXYPHENYLACETATE CATABOLISM PROTEIN"/>
    <property type="match status" value="1"/>
</dbReference>
<dbReference type="CDD" id="cd00580">
    <property type="entry name" value="CHMI"/>
    <property type="match status" value="1"/>
</dbReference>
<dbReference type="RefSeq" id="WP_110255655.1">
    <property type="nucleotide sequence ID" value="NZ_QJKB01000004.1"/>
</dbReference>
<dbReference type="AlphaFoldDB" id="A0A318J7I5"/>
<accession>A0A318J7I5</accession>
<dbReference type="Gene3D" id="3.30.429.10">
    <property type="entry name" value="Macrophage Migration Inhibitory Factor"/>
    <property type="match status" value="1"/>
</dbReference>
<dbReference type="Pfam" id="PF02962">
    <property type="entry name" value="CHMI"/>
    <property type="match status" value="1"/>
</dbReference>
<evidence type="ECO:0000313" key="2">
    <source>
        <dbReference type="Proteomes" id="UP000247792"/>
    </source>
</evidence>
<evidence type="ECO:0000313" key="1">
    <source>
        <dbReference type="EMBL" id="PXX43093.1"/>
    </source>
</evidence>
<proteinExistence type="predicted"/>
<keyword evidence="2" id="KW-1185">Reference proteome</keyword>